<comment type="caution">
    <text evidence="2">The sequence shown here is derived from an EMBL/GenBank/DDBJ whole genome shotgun (WGS) entry which is preliminary data.</text>
</comment>
<evidence type="ECO:0000313" key="2">
    <source>
        <dbReference type="EMBL" id="MQX14633.1"/>
    </source>
</evidence>
<evidence type="ECO:0000256" key="1">
    <source>
        <dbReference type="SAM" id="MobiDB-lite"/>
    </source>
</evidence>
<organism evidence="2 3">
    <name type="scientific">Sinorhizobium terangae</name>
    <dbReference type="NCBI Taxonomy" id="110322"/>
    <lineage>
        <taxon>Bacteria</taxon>
        <taxon>Pseudomonadati</taxon>
        <taxon>Pseudomonadota</taxon>
        <taxon>Alphaproteobacteria</taxon>
        <taxon>Hyphomicrobiales</taxon>
        <taxon>Rhizobiaceae</taxon>
        <taxon>Sinorhizobium/Ensifer group</taxon>
        <taxon>Sinorhizobium</taxon>
    </lineage>
</organism>
<protein>
    <submittedName>
        <fullName evidence="2">Uncharacterized protein</fullName>
    </submittedName>
</protein>
<evidence type="ECO:0000313" key="3">
    <source>
        <dbReference type="Proteomes" id="UP000439983"/>
    </source>
</evidence>
<dbReference type="Proteomes" id="UP000439983">
    <property type="component" value="Unassembled WGS sequence"/>
</dbReference>
<dbReference type="RefSeq" id="WP_153437774.1">
    <property type="nucleotide sequence ID" value="NZ_JACIGA010000008.1"/>
</dbReference>
<dbReference type="EMBL" id="WITC01000033">
    <property type="protein sequence ID" value="MQX14633.1"/>
    <property type="molecule type" value="Genomic_DNA"/>
</dbReference>
<name>A0A6N7L9W0_SINTE</name>
<dbReference type="AlphaFoldDB" id="A0A6N7L9W0"/>
<gene>
    <name evidence="2" type="ORF">GHK62_07595</name>
</gene>
<reference evidence="2 3" key="1">
    <citation type="journal article" date="2013" name="Genome Biol.">
        <title>Comparative genomics of the core and accessory genomes of 48 Sinorhizobium strains comprising five genospecies.</title>
        <authorList>
            <person name="Sugawara M."/>
            <person name="Epstein B."/>
            <person name="Badgley B.D."/>
            <person name="Unno T."/>
            <person name="Xu L."/>
            <person name="Reese J."/>
            <person name="Gyaneshwar P."/>
            <person name="Denny R."/>
            <person name="Mudge J."/>
            <person name="Bharti A.K."/>
            <person name="Farmer A.D."/>
            <person name="May G.D."/>
            <person name="Woodward J.E."/>
            <person name="Medigue C."/>
            <person name="Vallenet D."/>
            <person name="Lajus A."/>
            <person name="Rouy Z."/>
            <person name="Martinez-Vaz B."/>
            <person name="Tiffin P."/>
            <person name="Young N.D."/>
            <person name="Sadowsky M.J."/>
        </authorList>
    </citation>
    <scope>NUCLEOTIDE SEQUENCE [LARGE SCALE GENOMIC DNA]</scope>
    <source>
        <strain evidence="2 3">USDA4894</strain>
    </source>
</reference>
<keyword evidence="3" id="KW-1185">Reference proteome</keyword>
<feature type="region of interest" description="Disordered" evidence="1">
    <location>
        <begin position="34"/>
        <end position="55"/>
    </location>
</feature>
<sequence length="55" mass="6301">MDDTRIDGTKQTLALTNPEEIPAFRQHVDEQFRAEIEPGKPDSDEYLRSASIPDR</sequence>
<proteinExistence type="predicted"/>
<accession>A0A6N7L9W0</accession>